<gene>
    <name evidence="2" type="ORF">BZG02_08640</name>
</gene>
<dbReference type="RefSeq" id="WP_180335678.1">
    <property type="nucleotide sequence ID" value="NZ_MVDD01000005.1"/>
</dbReference>
<keyword evidence="2" id="KW-0560">Oxidoreductase</keyword>
<dbReference type="InterPro" id="IPR003779">
    <property type="entry name" value="CMD-like"/>
</dbReference>
<dbReference type="PANTHER" id="PTHR35446">
    <property type="entry name" value="SI:CH211-175M2.5"/>
    <property type="match status" value="1"/>
</dbReference>
<dbReference type="InterPro" id="IPR010195">
    <property type="entry name" value="Uncharacterised_peroxidase-rel"/>
</dbReference>
<dbReference type="Proteomes" id="UP000233535">
    <property type="component" value="Unassembled WGS sequence"/>
</dbReference>
<dbReference type="SUPFAM" id="SSF69118">
    <property type="entry name" value="AhpD-like"/>
    <property type="match status" value="1"/>
</dbReference>
<dbReference type="Pfam" id="PF02627">
    <property type="entry name" value="CMD"/>
    <property type="match status" value="1"/>
</dbReference>
<keyword evidence="2" id="KW-0575">Peroxidase</keyword>
<dbReference type="Gene3D" id="1.20.5.810">
    <property type="entry name" value="AhpD-like"/>
    <property type="match status" value="1"/>
</dbReference>
<dbReference type="GO" id="GO:0051920">
    <property type="term" value="F:peroxiredoxin activity"/>
    <property type="evidence" value="ECO:0007669"/>
    <property type="project" value="InterPro"/>
</dbReference>
<keyword evidence="3" id="KW-1185">Reference proteome</keyword>
<evidence type="ECO:0000259" key="1">
    <source>
        <dbReference type="Pfam" id="PF02627"/>
    </source>
</evidence>
<dbReference type="InterPro" id="IPR004675">
    <property type="entry name" value="AhpD_core"/>
</dbReference>
<protein>
    <submittedName>
        <fullName evidence="2">Alkylhydroperoxidase</fullName>
    </submittedName>
</protein>
<organism evidence="2 3">
    <name type="scientific">Labilibaculum filiforme</name>
    <dbReference type="NCBI Taxonomy" id="1940526"/>
    <lineage>
        <taxon>Bacteria</taxon>
        <taxon>Pseudomonadati</taxon>
        <taxon>Bacteroidota</taxon>
        <taxon>Bacteroidia</taxon>
        <taxon>Marinilabiliales</taxon>
        <taxon>Marinifilaceae</taxon>
        <taxon>Labilibaculum</taxon>
    </lineage>
</organism>
<sequence>MTKKISRYPVPELNELPEDIQTILNGAKEHFGFVPNVIKALSHRPAELRAFLAYNDALMNKESGLSGADKEMIIVAFSAKNGCSYCVQSHGASLRVQSGNPYIADQVAINYKEADITERERAMIDFAMKVTFDSASVNEKDFEVLKGHGFSDEDIWDINGITAFYNMSNRLMSFLAVHPDEQFYSMGRN</sequence>
<dbReference type="NCBIfam" id="TIGR00778">
    <property type="entry name" value="ahpD_dom"/>
    <property type="match status" value="1"/>
</dbReference>
<evidence type="ECO:0000313" key="2">
    <source>
        <dbReference type="EMBL" id="PKQ63436.1"/>
    </source>
</evidence>
<proteinExistence type="predicted"/>
<dbReference type="InterPro" id="IPR029032">
    <property type="entry name" value="AhpD-like"/>
</dbReference>
<dbReference type="NCBIfam" id="TIGR01926">
    <property type="entry name" value="peroxid_rel"/>
    <property type="match status" value="1"/>
</dbReference>
<comment type="caution">
    <text evidence="2">The sequence shown here is derived from an EMBL/GenBank/DDBJ whole genome shotgun (WGS) entry which is preliminary data.</text>
</comment>
<dbReference type="EMBL" id="MVDD01000005">
    <property type="protein sequence ID" value="PKQ63436.1"/>
    <property type="molecule type" value="Genomic_DNA"/>
</dbReference>
<dbReference type="Gene3D" id="1.20.1290.10">
    <property type="entry name" value="AhpD-like"/>
    <property type="match status" value="1"/>
</dbReference>
<dbReference type="PANTHER" id="PTHR35446:SF2">
    <property type="entry name" value="CARBOXYMUCONOLACTONE DECARBOXYLASE-LIKE DOMAIN-CONTAINING PROTEIN"/>
    <property type="match status" value="1"/>
</dbReference>
<reference evidence="2 3" key="1">
    <citation type="journal article" date="2017" name="Front. Microbiol.">
        <title>Labilibaculum manganireducens gen. nov., sp. nov. and Labilibaculum filiforme sp. nov., Novel Bacteroidetes Isolated from Subsurface Sediments of the Baltic Sea.</title>
        <authorList>
            <person name="Vandieken V."/>
            <person name="Marshall I.P."/>
            <person name="Niemann H."/>
            <person name="Engelen B."/>
            <person name="Cypionka H."/>
        </authorList>
    </citation>
    <scope>NUCLEOTIDE SEQUENCE [LARGE SCALE GENOMIC DNA]</scope>
    <source>
        <strain evidence="2 3">59.16B</strain>
    </source>
</reference>
<dbReference type="AlphaFoldDB" id="A0A2N3HZE0"/>
<evidence type="ECO:0000313" key="3">
    <source>
        <dbReference type="Proteomes" id="UP000233535"/>
    </source>
</evidence>
<feature type="domain" description="Carboxymuconolactone decarboxylase-like" evidence="1">
    <location>
        <begin position="45"/>
        <end position="96"/>
    </location>
</feature>
<name>A0A2N3HZE0_9BACT</name>
<accession>A0A2N3HZE0</accession>